<dbReference type="AlphaFoldDB" id="A0A1G9ZTP4"/>
<evidence type="ECO:0000313" key="5">
    <source>
        <dbReference type="Proteomes" id="UP000187651"/>
    </source>
</evidence>
<feature type="signal peptide" evidence="2">
    <location>
        <begin position="1"/>
        <end position="24"/>
    </location>
</feature>
<sequence>MGNRKFRFLSLLLLLMLLCTNITACNKASSAKSGNLAAESIDDTIESSDDESLEEISSDESTEASTGESSEDTSASQEETSVTTLEDGTTVITTSSGQQVTIKEETSAASTDSSSSLQVAKSAVSGVSQESDNSSLLESVSDSSSTSVELHTFSAITASEYSAAQSIVNSIISSSMSEYTKVKTIHDYLIDSITYPSTIDTSNRSLFTCTGALINKVAVCQGYADAFSLLCYLAGVQAEIVSGPANNGSSVIGHAWNQVRIDGTWYNIDCTWDAPFVSSTEQIKIYDYFLVTDATISADHTINASAAAGYLAAKHSCTDSRYEANNANLTDDALYSYYSTADYGSYAKTVVTSTSEAVSAAQSYKNSATSPYIIAYKNSSFYTSSSELEAAVESIVSEILKNVYNTSGSVSVSYTYFNLPSKYILIIIN</sequence>
<dbReference type="InterPro" id="IPR052557">
    <property type="entry name" value="CAP/Cytokinesis_protein"/>
</dbReference>
<dbReference type="OrthoDB" id="9788327at2"/>
<organism evidence="4 5">
    <name type="scientific">Lachnospira pectinoschiza</name>
    <dbReference type="NCBI Taxonomy" id="28052"/>
    <lineage>
        <taxon>Bacteria</taxon>
        <taxon>Bacillati</taxon>
        <taxon>Bacillota</taxon>
        <taxon>Clostridia</taxon>
        <taxon>Lachnospirales</taxon>
        <taxon>Lachnospiraceae</taxon>
        <taxon>Lachnospira</taxon>
    </lineage>
</organism>
<dbReference type="EMBL" id="FNHZ01000009">
    <property type="protein sequence ID" value="SDN24648.1"/>
    <property type="molecule type" value="Genomic_DNA"/>
</dbReference>
<dbReference type="Proteomes" id="UP000187651">
    <property type="component" value="Unassembled WGS sequence"/>
</dbReference>
<feature type="domain" description="Transglutaminase-like" evidence="3">
    <location>
        <begin position="212"/>
        <end position="272"/>
    </location>
</feature>
<evidence type="ECO:0000259" key="3">
    <source>
        <dbReference type="SMART" id="SM00460"/>
    </source>
</evidence>
<keyword evidence="2" id="KW-0732">Signal</keyword>
<reference evidence="5" key="1">
    <citation type="submission" date="2016-10" db="EMBL/GenBank/DDBJ databases">
        <authorList>
            <person name="Varghese N."/>
            <person name="Submissions S."/>
        </authorList>
    </citation>
    <scope>NUCLEOTIDE SEQUENCE [LARGE SCALE GENOMIC DNA]</scope>
    <source>
        <strain evidence="5">M83</strain>
    </source>
</reference>
<feature type="compositionally biased region" description="Acidic residues" evidence="1">
    <location>
        <begin position="41"/>
        <end position="62"/>
    </location>
</feature>
<dbReference type="SUPFAM" id="SSF54001">
    <property type="entry name" value="Cysteine proteinases"/>
    <property type="match status" value="1"/>
</dbReference>
<dbReference type="Gene3D" id="3.10.620.30">
    <property type="match status" value="1"/>
</dbReference>
<evidence type="ECO:0000313" key="4">
    <source>
        <dbReference type="EMBL" id="SDN24648.1"/>
    </source>
</evidence>
<dbReference type="Pfam" id="PF01841">
    <property type="entry name" value="Transglut_core"/>
    <property type="match status" value="1"/>
</dbReference>
<dbReference type="InterPro" id="IPR002931">
    <property type="entry name" value="Transglutaminase-like"/>
</dbReference>
<evidence type="ECO:0000256" key="1">
    <source>
        <dbReference type="SAM" id="MobiDB-lite"/>
    </source>
</evidence>
<dbReference type="PANTHER" id="PTHR46333:SF2">
    <property type="entry name" value="CYTOKINESIS PROTEIN 3"/>
    <property type="match status" value="1"/>
</dbReference>
<feature type="chain" id="PRO_5039097630" evidence="2">
    <location>
        <begin position="25"/>
        <end position="429"/>
    </location>
</feature>
<evidence type="ECO:0000256" key="2">
    <source>
        <dbReference type="SAM" id="SignalP"/>
    </source>
</evidence>
<keyword evidence="5" id="KW-1185">Reference proteome</keyword>
<dbReference type="RefSeq" id="WP_074522214.1">
    <property type="nucleotide sequence ID" value="NZ_FNHZ01000009.1"/>
</dbReference>
<proteinExistence type="predicted"/>
<feature type="region of interest" description="Disordered" evidence="1">
    <location>
        <begin position="41"/>
        <end position="115"/>
    </location>
</feature>
<dbReference type="GO" id="GO:0005737">
    <property type="term" value="C:cytoplasm"/>
    <property type="evidence" value="ECO:0007669"/>
    <property type="project" value="TreeGrafter"/>
</dbReference>
<dbReference type="PANTHER" id="PTHR46333">
    <property type="entry name" value="CYTOKINESIS PROTEIN 3"/>
    <property type="match status" value="1"/>
</dbReference>
<protein>
    <submittedName>
        <fullName evidence="4">Transglutaminase-like superfamily protein</fullName>
    </submittedName>
</protein>
<gene>
    <name evidence="4" type="ORF">SAMN05216544_2249</name>
</gene>
<feature type="compositionally biased region" description="Polar residues" evidence="1">
    <location>
        <begin position="77"/>
        <end position="101"/>
    </location>
</feature>
<dbReference type="SMART" id="SM00460">
    <property type="entry name" value="TGc"/>
    <property type="match status" value="1"/>
</dbReference>
<accession>A0A1G9ZTP4</accession>
<name>A0A1G9ZTP4_9FIRM</name>
<feature type="compositionally biased region" description="Low complexity" evidence="1">
    <location>
        <begin position="63"/>
        <end position="76"/>
    </location>
</feature>
<dbReference type="InterPro" id="IPR038765">
    <property type="entry name" value="Papain-like_cys_pep_sf"/>
</dbReference>